<dbReference type="SUPFAM" id="SSF56436">
    <property type="entry name" value="C-type lectin-like"/>
    <property type="match status" value="1"/>
</dbReference>
<dbReference type="InterPro" id="IPR000719">
    <property type="entry name" value="Prot_kinase_dom"/>
</dbReference>
<keyword evidence="5" id="KW-0418">Kinase</keyword>
<protein>
    <submittedName>
        <fullName evidence="5">Serine/threonine-protein kinase PknB</fullName>
        <ecNumber evidence="5">2.7.11.1</ecNumber>
    </submittedName>
</protein>
<dbReference type="PANTHER" id="PTHR24348">
    <property type="entry name" value="SERINE/THREONINE-PROTEIN KINASE UNC-51-RELATED"/>
    <property type="match status" value="1"/>
</dbReference>
<feature type="compositionally biased region" description="Pro residues" evidence="3">
    <location>
        <begin position="64"/>
        <end position="73"/>
    </location>
</feature>
<dbReference type="InterPro" id="IPR016187">
    <property type="entry name" value="CTDL_fold"/>
</dbReference>
<dbReference type="RefSeq" id="WP_087113107.1">
    <property type="nucleotide sequence ID" value="NZ_CBCSCN010000017.1"/>
</dbReference>
<dbReference type="GO" id="GO:0005524">
    <property type="term" value="F:ATP binding"/>
    <property type="evidence" value="ECO:0007669"/>
    <property type="project" value="UniProtKB-UniRule"/>
</dbReference>
<dbReference type="GO" id="GO:0005737">
    <property type="term" value="C:cytoplasm"/>
    <property type="evidence" value="ECO:0007669"/>
    <property type="project" value="TreeGrafter"/>
</dbReference>
<evidence type="ECO:0000313" key="5">
    <source>
        <dbReference type="EMBL" id="SMA50669.1"/>
    </source>
</evidence>
<dbReference type="Gene3D" id="3.90.1580.10">
    <property type="entry name" value="paralog of FGE (formylglycine-generating enzyme)"/>
    <property type="match status" value="1"/>
</dbReference>
<keyword evidence="1" id="KW-0547">Nucleotide-binding</keyword>
<dbReference type="InterPro" id="IPR005532">
    <property type="entry name" value="SUMF_dom"/>
</dbReference>
<dbReference type="EMBL" id="FWPT01000014">
    <property type="protein sequence ID" value="SMA50669.1"/>
    <property type="molecule type" value="Genomic_DNA"/>
</dbReference>
<dbReference type="InterPro" id="IPR045269">
    <property type="entry name" value="Atg1-like"/>
</dbReference>
<keyword evidence="5" id="KW-0808">Transferase</keyword>
<dbReference type="Gene3D" id="1.10.510.10">
    <property type="entry name" value="Transferase(Phosphotransferase) domain 1"/>
    <property type="match status" value="1"/>
</dbReference>
<organism evidence="5 6">
    <name type="scientific">Parendozoicomonas haliclonae</name>
    <dbReference type="NCBI Taxonomy" id="1960125"/>
    <lineage>
        <taxon>Bacteria</taxon>
        <taxon>Pseudomonadati</taxon>
        <taxon>Pseudomonadota</taxon>
        <taxon>Gammaproteobacteria</taxon>
        <taxon>Oceanospirillales</taxon>
        <taxon>Endozoicomonadaceae</taxon>
        <taxon>Parendozoicomonas</taxon>
    </lineage>
</organism>
<evidence type="ECO:0000259" key="4">
    <source>
        <dbReference type="PROSITE" id="PS50011"/>
    </source>
</evidence>
<dbReference type="Gene3D" id="3.30.200.20">
    <property type="entry name" value="Phosphorylase Kinase, domain 1"/>
    <property type="match status" value="1"/>
</dbReference>
<evidence type="ECO:0000256" key="2">
    <source>
        <dbReference type="SAM" id="Coils"/>
    </source>
</evidence>
<accession>A0A1X7ARE2</accession>
<dbReference type="OrthoDB" id="9801841at2"/>
<gene>
    <name evidence="5" type="primary">pknB_3</name>
    <name evidence="5" type="ORF">EHSB41UT_04486</name>
</gene>
<dbReference type="InterPro" id="IPR017441">
    <property type="entry name" value="Protein_kinase_ATP_BS"/>
</dbReference>
<dbReference type="AlphaFoldDB" id="A0A1X7ARE2"/>
<dbReference type="InterPro" id="IPR042095">
    <property type="entry name" value="SUMF_sf"/>
</dbReference>
<feature type="compositionally biased region" description="Polar residues" evidence="3">
    <location>
        <begin position="31"/>
        <end position="59"/>
    </location>
</feature>
<feature type="region of interest" description="Disordered" evidence="3">
    <location>
        <begin position="534"/>
        <end position="553"/>
    </location>
</feature>
<evidence type="ECO:0000256" key="1">
    <source>
        <dbReference type="PROSITE-ProRule" id="PRU10141"/>
    </source>
</evidence>
<dbReference type="Proteomes" id="UP000196573">
    <property type="component" value="Unassembled WGS sequence"/>
</dbReference>
<dbReference type="Pfam" id="PF03781">
    <property type="entry name" value="FGE-sulfatase"/>
    <property type="match status" value="1"/>
</dbReference>
<dbReference type="EC" id="2.7.11.1" evidence="5"/>
<name>A0A1X7ARE2_9GAMM</name>
<sequence>MSTSGNDKTIVVPQAGNSETPEDKTVIADTISANTGGSTFIDSDKTVLSPSISNTPVSATSPNTPEPPQPQPKPTSGSSLKRLINNRFELKAILGSGGMGAVYKAVDLRKVEAKDRDPYVAIKLLNEDFKKHPDAFVSLQRESRKSQSLAHPNIVTVYDFDRDGETVFMTMEFMEGDALDTLIRKSAGAGLEFETACHVFRDISEALAYAHSKNTIHSDFKPGNIFVLNNGKAKVFDFGIARAVSSTGAGMPADGDKTVFDAGSLSALTPAYASYEMLKGQEPSTSDDVYALACVAYEMFTGSHPYNKTPADKAAEQKLKPKRIKQLSSRQWRALEKALAFKSADRTQTVKELEDGFFGKSRIPLYAAAAVLVATTASSLFFLQDNQVDEEALRVELEEELQTDIRANVELELNQKAARETLQQALDKPLSEQWDAELTTAIDAYQALAPEDKDSIIMARQTAMSRYLDASSEQRQAGNLDQARQLLDNASYWQQDSAQLAEAESLLADAHQELLAKQEQQRLAAEAEAERLAEARRQQQQEQARREKLRREKAAREQREQAIAKAVDDVEAARYCSSNLSISTLSSALTALKQLSESQYQQQLTPTTSSVSQCIKQVARRSPATASKLKNAATAAFPGANELASIKIDFCAHLPAGSGSKGRRYFCEDKLLGGQQSPTLVVAKAGTQKLAVTRYEITIGDYNLYCKTSGQCSPLAGQTSLPASNISIDQAKSYSGWLSQQTGYSYRLPTYDEWLALASPERNGSDPDRNCFLKFGGLQKGKTLVSAKAGKANDNGLVNTVGNVQEWTTSGNNLIAAGGSRKDPLKRCLVTTKTTHSGQADEVTGFRLVRAIR</sequence>
<dbReference type="GO" id="GO:0004674">
    <property type="term" value="F:protein serine/threonine kinase activity"/>
    <property type="evidence" value="ECO:0007669"/>
    <property type="project" value="UniProtKB-EC"/>
</dbReference>
<feature type="coiled-coil region" evidence="2">
    <location>
        <begin position="394"/>
        <end position="428"/>
    </location>
</feature>
<dbReference type="PROSITE" id="PS00107">
    <property type="entry name" value="PROTEIN_KINASE_ATP"/>
    <property type="match status" value="1"/>
</dbReference>
<feature type="region of interest" description="Disordered" evidence="3">
    <location>
        <begin position="1"/>
        <end position="79"/>
    </location>
</feature>
<proteinExistence type="predicted"/>
<keyword evidence="6" id="KW-1185">Reference proteome</keyword>
<dbReference type="CDD" id="cd14014">
    <property type="entry name" value="STKc_PknB_like"/>
    <property type="match status" value="1"/>
</dbReference>
<dbReference type="InterPro" id="IPR011009">
    <property type="entry name" value="Kinase-like_dom_sf"/>
</dbReference>
<feature type="domain" description="Protein kinase" evidence="4">
    <location>
        <begin position="88"/>
        <end position="358"/>
    </location>
</feature>
<feature type="binding site" evidence="1">
    <location>
        <position position="123"/>
    </location>
    <ligand>
        <name>ATP</name>
        <dbReference type="ChEBI" id="CHEBI:30616"/>
    </ligand>
</feature>
<evidence type="ECO:0000313" key="6">
    <source>
        <dbReference type="Proteomes" id="UP000196573"/>
    </source>
</evidence>
<evidence type="ECO:0000256" key="3">
    <source>
        <dbReference type="SAM" id="MobiDB-lite"/>
    </source>
</evidence>
<dbReference type="PROSITE" id="PS50011">
    <property type="entry name" value="PROTEIN_KINASE_DOM"/>
    <property type="match status" value="1"/>
</dbReference>
<dbReference type="SUPFAM" id="SSF56112">
    <property type="entry name" value="Protein kinase-like (PK-like)"/>
    <property type="match status" value="1"/>
</dbReference>
<keyword evidence="1" id="KW-0067">ATP-binding</keyword>
<keyword evidence="2" id="KW-0175">Coiled coil</keyword>
<dbReference type="Pfam" id="PF00069">
    <property type="entry name" value="Pkinase"/>
    <property type="match status" value="1"/>
</dbReference>
<reference evidence="5 6" key="1">
    <citation type="submission" date="2017-03" db="EMBL/GenBank/DDBJ databases">
        <authorList>
            <person name="Afonso C.L."/>
            <person name="Miller P.J."/>
            <person name="Scott M.A."/>
            <person name="Spackman E."/>
            <person name="Goraichik I."/>
            <person name="Dimitrov K.M."/>
            <person name="Suarez D.L."/>
            <person name="Swayne D.E."/>
        </authorList>
    </citation>
    <scope>NUCLEOTIDE SEQUENCE [LARGE SCALE GENOMIC DNA]</scope>
    <source>
        <strain evidence="5">SB41UT1</strain>
    </source>
</reference>